<dbReference type="Gene3D" id="3.30.200.20">
    <property type="entry name" value="Phosphorylase Kinase, domain 1"/>
    <property type="match status" value="1"/>
</dbReference>
<dbReference type="PROSITE" id="PS00107">
    <property type="entry name" value="PROTEIN_KINASE_ATP"/>
    <property type="match status" value="1"/>
</dbReference>
<comment type="caution">
    <text evidence="5">The sequence shown here is derived from an EMBL/GenBank/DDBJ whole genome shotgun (WGS) entry which is preliminary data.</text>
</comment>
<protein>
    <recommendedName>
        <fullName evidence="4">Protein kinase domain-containing protein</fullName>
    </recommendedName>
</protein>
<name>A0A9P6YIG7_RHIOR</name>
<evidence type="ECO:0000259" key="4">
    <source>
        <dbReference type="PROSITE" id="PS50011"/>
    </source>
</evidence>
<evidence type="ECO:0000256" key="1">
    <source>
        <dbReference type="PROSITE-ProRule" id="PRU10141"/>
    </source>
</evidence>
<dbReference type="GO" id="GO:0004674">
    <property type="term" value="F:protein serine/threonine kinase activity"/>
    <property type="evidence" value="ECO:0007669"/>
    <property type="project" value="TreeGrafter"/>
</dbReference>
<dbReference type="SMART" id="SM00220">
    <property type="entry name" value="S_TKc"/>
    <property type="match status" value="1"/>
</dbReference>
<keyword evidence="1" id="KW-0067">ATP-binding</keyword>
<evidence type="ECO:0000256" key="2">
    <source>
        <dbReference type="SAM" id="Coils"/>
    </source>
</evidence>
<dbReference type="InterPro" id="IPR051681">
    <property type="entry name" value="Ser/Thr_Kinases-Pseudokinases"/>
</dbReference>
<dbReference type="PANTHER" id="PTHR44329">
    <property type="entry name" value="SERINE/THREONINE-PROTEIN KINASE TNNI3K-RELATED"/>
    <property type="match status" value="1"/>
</dbReference>
<evidence type="ECO:0000313" key="6">
    <source>
        <dbReference type="Proteomes" id="UP000717996"/>
    </source>
</evidence>
<evidence type="ECO:0000313" key="5">
    <source>
        <dbReference type="EMBL" id="KAG1549417.1"/>
    </source>
</evidence>
<feature type="compositionally biased region" description="Basic and acidic residues" evidence="3">
    <location>
        <begin position="215"/>
        <end position="232"/>
    </location>
</feature>
<dbReference type="Gene3D" id="1.10.510.10">
    <property type="entry name" value="Transferase(Phosphotransferase) domain 1"/>
    <property type="match status" value="1"/>
</dbReference>
<dbReference type="SUPFAM" id="SSF56112">
    <property type="entry name" value="Protein kinase-like (PK-like)"/>
    <property type="match status" value="1"/>
</dbReference>
<feature type="binding site" evidence="1">
    <location>
        <position position="279"/>
    </location>
    <ligand>
        <name>ATP</name>
        <dbReference type="ChEBI" id="CHEBI:30616"/>
    </ligand>
</feature>
<dbReference type="InterPro" id="IPR000719">
    <property type="entry name" value="Prot_kinase_dom"/>
</dbReference>
<dbReference type="GO" id="GO:0005524">
    <property type="term" value="F:ATP binding"/>
    <property type="evidence" value="ECO:0007669"/>
    <property type="project" value="UniProtKB-UniRule"/>
</dbReference>
<keyword evidence="1" id="KW-0547">Nucleotide-binding</keyword>
<evidence type="ECO:0000256" key="3">
    <source>
        <dbReference type="SAM" id="MobiDB-lite"/>
    </source>
</evidence>
<feature type="region of interest" description="Disordered" evidence="3">
    <location>
        <begin position="1"/>
        <end position="25"/>
    </location>
</feature>
<feature type="coiled-coil region" evidence="2">
    <location>
        <begin position="106"/>
        <end position="133"/>
    </location>
</feature>
<dbReference type="InterPro" id="IPR011009">
    <property type="entry name" value="Kinase-like_dom_sf"/>
</dbReference>
<dbReference type="Pfam" id="PF00069">
    <property type="entry name" value="Pkinase"/>
    <property type="match status" value="1"/>
</dbReference>
<gene>
    <name evidence="5" type="ORF">G6F51_003068</name>
</gene>
<dbReference type="OrthoDB" id="28230at2759"/>
<keyword evidence="2" id="KW-0175">Coiled coil</keyword>
<accession>A0A9P6YIG7</accession>
<organism evidence="5 6">
    <name type="scientific">Rhizopus oryzae</name>
    <name type="common">Mucormycosis agent</name>
    <name type="synonym">Rhizopus arrhizus var. delemar</name>
    <dbReference type="NCBI Taxonomy" id="64495"/>
    <lineage>
        <taxon>Eukaryota</taxon>
        <taxon>Fungi</taxon>
        <taxon>Fungi incertae sedis</taxon>
        <taxon>Mucoromycota</taxon>
        <taxon>Mucoromycotina</taxon>
        <taxon>Mucoromycetes</taxon>
        <taxon>Mucorales</taxon>
        <taxon>Mucorineae</taxon>
        <taxon>Rhizopodaceae</taxon>
        <taxon>Rhizopus</taxon>
    </lineage>
</organism>
<proteinExistence type="predicted"/>
<dbReference type="EMBL" id="JAANIT010000287">
    <property type="protein sequence ID" value="KAG1549417.1"/>
    <property type="molecule type" value="Genomic_DNA"/>
</dbReference>
<feature type="domain" description="Protein kinase" evidence="4">
    <location>
        <begin position="252"/>
        <end position="494"/>
    </location>
</feature>
<reference evidence="5" key="1">
    <citation type="journal article" date="2020" name="Microb. Genom.">
        <title>Genetic diversity of clinical and environmental Mucorales isolates obtained from an investigation of mucormycosis cases among solid organ transplant recipients.</title>
        <authorList>
            <person name="Nguyen M.H."/>
            <person name="Kaul D."/>
            <person name="Muto C."/>
            <person name="Cheng S.J."/>
            <person name="Richter R.A."/>
            <person name="Bruno V.M."/>
            <person name="Liu G."/>
            <person name="Beyhan S."/>
            <person name="Sundermann A.J."/>
            <person name="Mounaud S."/>
            <person name="Pasculle A.W."/>
            <person name="Nierman W.C."/>
            <person name="Driscoll E."/>
            <person name="Cumbie R."/>
            <person name="Clancy C.J."/>
            <person name="Dupont C.L."/>
        </authorList>
    </citation>
    <scope>NUCLEOTIDE SEQUENCE</scope>
    <source>
        <strain evidence="5">GL16</strain>
    </source>
</reference>
<dbReference type="Proteomes" id="UP000717996">
    <property type="component" value="Unassembled WGS sequence"/>
</dbReference>
<sequence length="494" mass="55979">MYEKSYSSEFEEFNNQRRASEPSLLNLGEKRKESSSELIIKKLRIDESRTIHYQFSSKSNLKSLTIGKEDNKGDKACQYCHCVPKKLSTLTFPPITNIRQYIKTTSAVKREKAKESTEEKEELKEEINIYFLRSASVSSQPQPAEEESEDTQRITRSKARQSLDTLATQKEPTPTLTATNDIPTYSFRSNKRTNLQSKPSAPDISIPKQKSPSAKPKEGVDTHVSKIDATESRRQARRIVKGRAKIDAKDLQIDDHLLGEGQTSLVYKANYKGLDVACKMGRLQDLKENESKIVRELDFAAKLYTCRFVNRYFGWIQCNPNEVMTKEALKKYTTSSSKLVLGLFVIQRYFPKGDGRTYFHSRKTLIHPFEVLQVAICLFSALTDAHSLGVGFVDLKLENLLIDSSGSAWITDFESCIEFNDKEEVHLTDEVSWTVGVAAPEMIEDGIFCKASDVFMATVIVAELLTATISDQVFERKILQRQDSGHVNFVTTLV</sequence>
<dbReference type="InterPro" id="IPR017441">
    <property type="entry name" value="Protein_kinase_ATP_BS"/>
</dbReference>
<feature type="region of interest" description="Disordered" evidence="3">
    <location>
        <begin position="134"/>
        <end position="232"/>
    </location>
</feature>
<dbReference type="PROSITE" id="PS50011">
    <property type="entry name" value="PROTEIN_KINASE_DOM"/>
    <property type="match status" value="1"/>
</dbReference>
<dbReference type="AlphaFoldDB" id="A0A9P6YIG7"/>
<feature type="compositionally biased region" description="Polar residues" evidence="3">
    <location>
        <begin position="160"/>
        <end position="199"/>
    </location>
</feature>